<evidence type="ECO:0000256" key="1">
    <source>
        <dbReference type="PROSITE-ProRule" id="PRU00259"/>
    </source>
</evidence>
<evidence type="ECO:0000313" key="3">
    <source>
        <dbReference type="Proteomes" id="UP001221142"/>
    </source>
</evidence>
<dbReference type="InterPro" id="IPR016024">
    <property type="entry name" value="ARM-type_fold"/>
</dbReference>
<dbReference type="EMBL" id="JARKIF010000008">
    <property type="protein sequence ID" value="KAJ7633201.1"/>
    <property type="molecule type" value="Genomic_DNA"/>
</dbReference>
<feature type="repeat" description="ARM" evidence="1">
    <location>
        <begin position="116"/>
        <end position="160"/>
    </location>
</feature>
<accession>A0AAD7FN82</accession>
<organism evidence="2 3">
    <name type="scientific">Roridomyces roridus</name>
    <dbReference type="NCBI Taxonomy" id="1738132"/>
    <lineage>
        <taxon>Eukaryota</taxon>
        <taxon>Fungi</taxon>
        <taxon>Dikarya</taxon>
        <taxon>Basidiomycota</taxon>
        <taxon>Agaricomycotina</taxon>
        <taxon>Agaricomycetes</taxon>
        <taxon>Agaricomycetidae</taxon>
        <taxon>Agaricales</taxon>
        <taxon>Marasmiineae</taxon>
        <taxon>Mycenaceae</taxon>
        <taxon>Roridomyces</taxon>
    </lineage>
</organism>
<evidence type="ECO:0000313" key="2">
    <source>
        <dbReference type="EMBL" id="KAJ7633201.1"/>
    </source>
</evidence>
<proteinExistence type="predicted"/>
<keyword evidence="3" id="KW-1185">Reference proteome</keyword>
<dbReference type="InterPro" id="IPR011989">
    <property type="entry name" value="ARM-like"/>
</dbReference>
<dbReference type="Gene3D" id="1.25.10.10">
    <property type="entry name" value="Leucine-rich Repeat Variant"/>
    <property type="match status" value="1"/>
</dbReference>
<comment type="caution">
    <text evidence="2">The sequence shown here is derived from an EMBL/GenBank/DDBJ whole genome shotgun (WGS) entry which is preliminary data.</text>
</comment>
<gene>
    <name evidence="2" type="ORF">FB45DRAFT_866632</name>
</gene>
<sequence length="199" mass="22084">MGDQISNLNRDQSADHSRVQATIIASTIEKIDPFGRIAFLLQHNDSKDTVVRKGLFGLCRIARFASGAQRIMETPVLDYVVAKHFELPRWLQIDSCRLIAELSSHETVLSKVLAVNSVPKLLQILRRGGYVSEVAHEALAALCQICSWKLGAKAIFDTPGALDAILQREVWSSTISDLQAKFLRNLAIHRPELDQGIQG</sequence>
<dbReference type="PROSITE" id="PS50176">
    <property type="entry name" value="ARM_REPEAT"/>
    <property type="match status" value="1"/>
</dbReference>
<dbReference type="AlphaFoldDB" id="A0AAD7FN82"/>
<dbReference type="Proteomes" id="UP001221142">
    <property type="component" value="Unassembled WGS sequence"/>
</dbReference>
<dbReference type="SUPFAM" id="SSF48371">
    <property type="entry name" value="ARM repeat"/>
    <property type="match status" value="1"/>
</dbReference>
<protein>
    <submittedName>
        <fullName evidence="2">Uncharacterized protein</fullName>
    </submittedName>
</protein>
<reference evidence="2" key="1">
    <citation type="submission" date="2023-03" db="EMBL/GenBank/DDBJ databases">
        <title>Massive genome expansion in bonnet fungi (Mycena s.s.) driven by repeated elements and novel gene families across ecological guilds.</title>
        <authorList>
            <consortium name="Lawrence Berkeley National Laboratory"/>
            <person name="Harder C.B."/>
            <person name="Miyauchi S."/>
            <person name="Viragh M."/>
            <person name="Kuo A."/>
            <person name="Thoen E."/>
            <person name="Andreopoulos B."/>
            <person name="Lu D."/>
            <person name="Skrede I."/>
            <person name="Drula E."/>
            <person name="Henrissat B."/>
            <person name="Morin E."/>
            <person name="Kohler A."/>
            <person name="Barry K."/>
            <person name="LaButti K."/>
            <person name="Morin E."/>
            <person name="Salamov A."/>
            <person name="Lipzen A."/>
            <person name="Mereny Z."/>
            <person name="Hegedus B."/>
            <person name="Baldrian P."/>
            <person name="Stursova M."/>
            <person name="Weitz H."/>
            <person name="Taylor A."/>
            <person name="Grigoriev I.V."/>
            <person name="Nagy L.G."/>
            <person name="Martin F."/>
            <person name="Kauserud H."/>
        </authorList>
    </citation>
    <scope>NUCLEOTIDE SEQUENCE</scope>
    <source>
        <strain evidence="2">9284</strain>
    </source>
</reference>
<dbReference type="InterPro" id="IPR000225">
    <property type="entry name" value="Armadillo"/>
</dbReference>
<name>A0AAD7FN82_9AGAR</name>